<accession>A0AAV2ZDL3</accession>
<feature type="domain" description="B30.2/SPRY" evidence="8">
    <location>
        <begin position="689"/>
        <end position="888"/>
    </location>
</feature>
<feature type="repeat" description="RCC1" evidence="4">
    <location>
        <begin position="502"/>
        <end position="553"/>
    </location>
</feature>
<evidence type="ECO:0000313" key="10">
    <source>
        <dbReference type="EMBL" id="DBA03258.1"/>
    </source>
</evidence>
<gene>
    <name evidence="10" type="ORF">N0F65_011617</name>
</gene>
<dbReference type="CDD" id="cd11709">
    <property type="entry name" value="SPRY"/>
    <property type="match status" value="1"/>
</dbReference>
<dbReference type="CDD" id="cd14306">
    <property type="entry name" value="UBA_VP13D"/>
    <property type="match status" value="1"/>
</dbReference>
<sequence>MGQQASHASFGAQGDVRPLSLDDGKRMRAVPPAFVPLCDTIKAAEPNASVAVSNEDIKDALSKILEFGQSISSLPSESEVAGSIHSMSLDQQLQEIVSSVDTVDELFQHVSKLASLPLDQSGAGIDVLGSSDSKKESGSTPGIFDARLAQYVKILQQLYQVTKKEKYRHEQRLVAARAQANSQRKVVPPPLPLPTQNCLSMGWDLVVHLLNATRTENPEKYLQALQLIKSSLLSLKPTTYADGMYLAPSAATAFNQLSDCLGTLALPLKEDAEKEKTSQIGSVTIETLAELGLARGSLATMLFVVQWLLKQPPTTPVDLHPTLTKLAALKEQPMYGKCEASGELYSCGQNSYGELGIGDDIERHLLTSVPLCGWDDIRQVVSGNETLAILTNDGVVLTCGLNKSGQCGQGHFDERVMLLRPIQALRSQKVRFIAASNGCEHMIAVTETGLAYSWGYNDRGQLGHENLTTKIHLPKLIESIKDKKLTSAAVSYHHSAVITDNGELYTFGMNDCGQLGLDHTQHQSTPQYVKAFESQEVTMVSCGLYHTIVCTARGDLYAFGKNDYGQLGLGHSRQVKAPAQVIIPNELVCFVACGYYHSIAVTAAGHAFSFGRNDYGQLGIGSKVHQNVPNVVALSANTRMVRATCGCYHTVMLSEQGQVYVFGRNNKGQLGNRGSADSLLPVALKVRPEKNSRRCLDIAAGFYTTSLIVERKRENDDGDMVVVDHNCIMPICGRVDIDRSGEIEGLSNFGSISTAGVSLFRGKWYYEVEVVSSGLIQIGWIDGYFQGSSDQGEGVGDHSHSWSYDGNRQRRWNSGSSSYGEKWKAGDVIGCLLDMDNCEMMFYRNGINLGVAYSDFKVDMADKKSGLMPGISLERGEIIRVNLGHHPFAYPPTLGSDYDSISRAIVMPASSATIRWSNVDPAGAPPPLEGSASVLIKGKLFVIGGNDADSAAFPDAEPTNQVWVYYTDVKRWERWTDFPIHIRNHQAVSIDEDHILVLGGENKTPTSRHMDLYKCAASKGADGSLPAWELIQGTIGAATSLPVARAFHTAATIRVRLDSMVFMYGGKSAENDILGDAWYLSLDDFSWSRLPSSLSLDPGPRVGCSSSVMGECVYVFGGQDKEDKYRSDLWRYNTFDRVWHLCHDDNISTQELSSQQLNQPSKSEFNPVMPEARVQYGMCADMGNVWIYGGTSRSGQLLGDLWFYSVTSQKWNSVDIQSDDGVEGSTSPVLLTDRGVATALCCNSDHSQPTDAEGAHMMIFGGKIKLNGEIVGCSKVRTIVAPDSARSYSTEHSKSVPSAGKSTYVLTVLKSKANGANSRMSQHCVQESLDTSICILSHLDRLAGNEIPSEDSETIQLSRCIYRSLCIDPKEKTFVALLQLLQQFVGSFTSELSSSGTWDHASLVLHVLYPLLVTLKLLKLNFFELSRCCTETSEIGLAEIASGGTLHSIRELLFVIAEHSSQSSLAGDALWFYNAVKQETASAIFFGFSTLFPSLLDRFEVLNRLLQEQPATADGPTRSPTKKLLLPLLVPCFTSARMLFQLMNEAPSLLEAGASATPATEVTAIFVETLLHALWIQNTDVITSNSRDAAEMVRALERLDQTSEFKCLNVLLRAAIYWCSCNATEGWKILESACVKLVNYTCMMIDHSNQAFGNSSAVGPGFLKSFFASKLLMFVIISALSLPSVRDRFPEIMLKMWPPMQELLNRIHCMLVAVETRRTSAHHLSTGDKNLNKSTPNEDMDVSQPVRISQELGRILSLSPDGNHTYESVLSKVWVKVARDPGFKVLRVRELKKNHAVYFVNLPADLVKLFGTDAILVEIRTPNAISDIQGLEYESSTISFQPNRTVLSQHIYPVGGVNTEDSQNSTNVIFPPPPPPVPIDFSSKLSEAHTTEYLLWIQDLQKVLVWAGSHYAATLIISDPAMSEEAIDARWVNSPLFRGGLESDVEVDSGTHAENQTARNELLLQQVVDNVGAGKRFLDKLRSALDAGSNASVNPKLRATRLKRQDSVEVALEKSGGYEPVDRAVRATFAVLLKHSHIAYTAEPMTKDGVPSEAVVDAWRSALQLRRWIVREQQKLAITSRSVSEQFLLRSDKLPEASSSSDSAKERQLSLYNAVCEPLIERAKMLLQICPAPVSNQHAASSPLKLLPGISVATSYGMCPPNVVFFGKMSWQTNPVCQLDFSRSARDAEPVEQYGQPSEQTARQLKKLMETKSMEMIEEEDERVQADIFSFIQQPHQSEDQPTDAQLHHVMKSVLLAHKVRAQKRLSGLKIFQTLLTCIETIPSSRFHLLPALSSAFKRVCSSSIDQDGHADPSKVVKVHYLVDLHFAGAQMSCAIREEFFALLSTLVKSSVDQLSHIKQLCQSSSLPSVGRNATSSLHKAIHDVLLVLEVCSVPYQPFDWEYIHKINLSSLLTDLTGWKGWKNSLQYSVCDNPAYETDNMETYPILAAGTGSKYPKIICSRNVTIGTDLRKLTLTHKTNANGNAPAEGGLAVFDRVMAFGRWYWEVTVKAQSDVQVFVGLSSGSADLNIFSDCLPYGIYIGKESSSSESLLPSVYRARTSETIGVLLDCEEKKIEFYSSNKRIRALSLDGKDIFRFGFYATVGLREAEVHWDLSPAIPPKMWASSVGFQFPSAVVSGALVAAPLDGCTLSWNGKTKGKSIQVATNGTTLIAGDSSCSDETLETILCSQGFTDGLLYTEVHVISPGNGNKCHLAFDIVGSDFNDYEGKIKSFAEVTWRREEEHVDCNIFGVLFDFDKGKITVYTNLKNPVTHTIDTSTLSKPYFPALTALCNGSILAVNFHPRHRPELPVHAFKPAGLRQNLQLTSSSEIQVGKQLQMQLQSCDGGEFSVSHGARNCLLDDSSVYSSAKGSNVSMILKHEIDTPFCVTYISVRGPGPGYSSPVRHVAVFVTSSLPDLQSFQEFDSMTSEEFACLPFPPPNGRCQRDECLPVAYFVLDGSCAQVSKQLSTPVIGRYVFVKLIAPSAGANIDVGYIGICGTFDRENGPAYGETTVGSYGCEECRKSPLTGVYYGSKEDESLKLCSTCYDDGLGSVDTGFVAHLGSDSLGHGTTSNFVLCAPRKAWLEKVSSLMDIPKKCKLSAQSAAEPTASSTSVPTSAEKLVPVAYDDVELFSCGQNNYGELCLGHCNSTSKLEHVPFFSGKNVRDVSGGNEVLAVVMKDGAVYTCGLNKSGQCGNGTFEERVILAMPVRALSGIAIDMVAAANGCEHMLAVASDGSVYSWGYNDRGQLGLGSTISKSHTPRLVESLREKHVITFAAVSYHHSAVVSSTGELLTFGMNDCGQLGLDHTQHQHTPQLVDALSSQVVTRVACGLYHTVAVTAGGEVYAFGKNDYGQLGLGHTRNVKVPNLVKVAVGDSDEKVTSTSCGYYHTVAITEKGKLITWGRNDYGQLGIGSKDHKHTPQYVPLPLSSKLKKASCGCYHTLILLTNGRVMVFGRNNKGQLGAGARTLPSADLPLPIPSNSLSNDDVVCIAAGFYSSYIMTGRSSQGRDSDNSKDDGQAKDLPEHSCLVNSDALYESLMKEIDRHNASTLTSKPTPIQIKRNNFQRRLPFVKLHAAGWAMARALMYQSLQQKPQVDVVRRKPQRGQINPVLRVFIEFMLTNLKQAEAEVAQDVDQLLLNIDRGPDSAVALQNACIGLLRHFVTAAPSGESASGVLYPHFYRNQILWALLSCGSVHPDVSSIIASNSDVMGLIIKGMKSSDLSSATISMRLAMLTFPLHSVVSINKIQRSLEQAPATSGDILHTLLLIIGTPMAGRPRLCRHELGIECSASELCHTAKCLKGVSFGGDNGIQLVQTKTMEKHHISLAKSAEAISLLRYLTMYPAWKVAVNAAVNRGFTKAERLRDHLDAIHAYFANVQRPLCDSNEAEIQVDATVPSDDSNLSALRKPETTSSPEIDDSTQQEVATTEEKASLADSMNARDKKSLALWQKAKESLDSLAAILAAISLVGGHTEGFREGGHVILDDQDVKGAVKVGVLVGVKFDSRGEIVANVSAIEDGQSPLVKASCASNAIAVKNLHAIEPIPVILSMFDSVEDIMLSLSTMATIAKEEYPAHFDSDRPQNTSVHEILRDRLKSFRRQIQWRSTKALCTLLKQTSAVSPALSKFDSQLVANVASLIGDEDSCFTNGSMTLTKMDSKGFDSASETTNTLHARWLGVKQREVYLETEKVIDTALDHYEEEIREQVVRKLGDENALSWGLDAIQSPRRTMIYPGFSGKPSAPPATSRTGNDTNDASRGFSGDLPFGAWGVLHPLPQLNENDSGGGGPGQPATVIDQNPFLLTTPIVRVGRAADSCDLIVNDRSVSGRHFHLRRVQREEDGAEEFFELQDFSKNGTIVNGVRVHGTSIRVSPGSRISLILSRGGLITYEFQVRANGNFAGRVPPPPIITAPQNPGDLNILIPGQEYQQPQGGAVVEPRSPAEIQNRGTRTNGQTDPSRNRVAASQGLRLITSIAESEVPRALISPNPAVDSPRVGGFNSPRSSVLQAPATPTVGLPTVSMYSNMIPSGVMSPASYQQRESHAPGESSLVRLQETVVNEALRIALGRESVHRETVQRQLSASDMLAKTRVLNAFGETVVAGPASGATKSRGKIDPTDVMEMITRAQEHNLQMTKVECEEALRACAGNIDEAWTMVQDKFASLDKHPDRSEAIPPCAGHLAAVLGKCAIRCAAVLRQTGGDIASALQILLFDGSWSCVDDHTCTSACQISTMEMGSSSPDSLIGLQEIVEENPSYALGESSAVCAQRQHRPNASPHKAKPVDANDAKAAPSWNECNTSVDDRIRSLNWIEVEHEEESLCQLLTAVHARKALAQLIRLFAESSNPSENPLATLNDRQTVRRLVAFVDSARKRDNQGSSSDGKIQQILGRMSAEVMNNAASSTMITNLHSVQNLATMALAIEQSDQPLRLNPTAMEKLLANMLAEDKDVDGVLRDAEDSNLSIKQNLLQDLITDTIFHVLSRTCATSSSAVGWDATSKSRRFDNIYPKGPVNLSCGLEGLVVTTYERVWSIPSPDPLLKYRHKWRKRASPGAMHTETWMKSACDYISTVWRPLVPSNSNIGSKQWFALGDIVTTGSETPDTPVLLICDDGSGMLVAPVGFDRVDVTGKGLPKNSEGDLEFQRKQIRSLWWPVAPEGYVATGCVAGSKEDPFEPPALSSVRCIRSDLARRVHSCRCVWRSRHATCFVGDRSRGNAKNQIDIPGLSDSEHVMLSTTLWTVNSEFCATLVPVVTAHDDEAVEPATAFTVALSEEDKVLCAPVTIQTILGFVDVLLQCHRTLSVRGSTPNVIRPELSAALFTLIKQVLRERLPSSGSLAVELVRALISVIQNGGEWKDRAGILYCRSKIMLLHQDQEGGLMLNSLFQAFVELMLVVEDQNRKERVSELVSCLDKDLSIALPYKFHFKREKNSEMLVSHSTKMTVARHFSGEERKFLLEYRADEPSTTGSQPDVALNDFYSCRFENTPELLSIMKNEVKAEIVYFEVSVIEWNSASGVGSIAMGFSPAEFPLEGASVGCSTAPARSYSFTPATGKIQSTDATVDLWRWNEQVAAISNGDIFGCGLRIDTHEMFFTKNGHMLGTAFSSIDAPHNLHPTISFNTDCKLLVSFGSAIGHEAQSSKVSFSFRFNSMDFDNYMNAFEWYEHLSQVYGVMKALMDPGRQTLGENPSSPLTLLPDEFMLSADNFLSEISEDVCIRVESAHPYDLELQEALVNIPLATSIRVKLDQQCETANSHCLQILQGGENAESSESEVRAFTGSCGGQEVMIDGDSFVWRFPVQSNFQCRVDRIRKGPYLKLENRDTRLSLTRDKGWQTAIGVARFDSGIHIWEVRITFVTASSNIFLGIARRDVRLDSYLGKDNRGWGWIGNRALWHNGSKQRGTYGEKFKTGDVVKMTLDLKRGTLSYALNGKDLGVAFGPGGVGPKLEGTFYPGFALYNQRDSIDLIGGHRVEDGGADALQRPVSSIPGNPDDVLYYSEDEDDGVDGDEGIPNFRMELATALSQMGFPMEWCVYALKHCEDDAEQAADFILANMHAMEALVREEAEAHSRRARHREAAVDHMAVVDIAEAEGSAIAATGDDDVAPTDPSTASQAVDKWGIAFTAVPEFSVTGRRLLATKYATKLNELHDSQSVFTAEHDHALVHIVNDVCESRAEALLSCDPLRMSPEEFLPTEDHFTKFPCLRDIPLPMLQKRFLILRNFNCRLQNSLSFIDFSADCDRSLLAKGIRELRGIIFQHVKLAWWLSILKEQQSPAAARPEIEVDRHRARDASDASGVKESVFAQVFDQLHSIQPSLLRGSDRAFKCQFVGEFGDDFGGLYRECLAQISSELQSKVLPVLKPCPNAVNMVGENREQYVPNPHIRSDVRLVQMAEFLGKLAGIAVRTKTPLDLNLPAVFWKLLVNQRVTRHDIESIHSGCFQVVDTINNINKHGITASMFDEIIDATFTVLSSTKEEVDLVPGGKHIRVTWEDKEEYAHAVENYRLTEFKPICDDIARGLATILPAPTLGLFTWKEFLTLVCGKPTVDIDLLRRRTIYGDGCQATDPHIAFFWDTLNEFTDEQKSSFLRFVWGRSRLPTHAADFTQDFKISGLPKAVGRADMYLPIANTCFFSIDLPAYSSREVMKDKLVYAITHCQSIDADNTTVAQRAGQGLNWTANAAGIPVGGAFATMAATTFAAVGES</sequence>
<feature type="repeat" description="RCC1" evidence="4">
    <location>
        <begin position="3397"/>
        <end position="3448"/>
    </location>
</feature>
<feature type="region of interest" description="Disordered" evidence="5">
    <location>
        <begin position="4234"/>
        <end position="4256"/>
    </location>
</feature>
<dbReference type="SMART" id="SM00449">
    <property type="entry name" value="SPRY"/>
    <property type="match status" value="3"/>
</dbReference>
<dbReference type="EMBL" id="DAKRPA010000021">
    <property type="protein sequence ID" value="DBA03258.1"/>
    <property type="molecule type" value="Genomic_DNA"/>
</dbReference>
<dbReference type="Pfam" id="PF25390">
    <property type="entry name" value="WD40_RLD"/>
    <property type="match status" value="2"/>
</dbReference>
<evidence type="ECO:0000259" key="7">
    <source>
        <dbReference type="PROSITE" id="PS50030"/>
    </source>
</evidence>
<evidence type="ECO:0000256" key="5">
    <source>
        <dbReference type="SAM" id="MobiDB-lite"/>
    </source>
</evidence>
<evidence type="ECO:0000259" key="8">
    <source>
        <dbReference type="PROSITE" id="PS50188"/>
    </source>
</evidence>
<feature type="repeat" description="RCC1" evidence="4">
    <location>
        <begin position="3236"/>
        <end position="3288"/>
    </location>
</feature>
<feature type="domain" description="B30.2/SPRY" evidence="8">
    <location>
        <begin position="5424"/>
        <end position="5623"/>
    </location>
</feature>
<dbReference type="Gene3D" id="3.30.2160.10">
    <property type="entry name" value="Hect, E3 ligase catalytic domain"/>
    <property type="match status" value="1"/>
</dbReference>
<dbReference type="GO" id="GO:0004842">
    <property type="term" value="F:ubiquitin-protein transferase activity"/>
    <property type="evidence" value="ECO:0007669"/>
    <property type="project" value="InterPro"/>
</dbReference>
<dbReference type="PANTHER" id="PTHR22870">
    <property type="entry name" value="REGULATOR OF CHROMOSOME CONDENSATION"/>
    <property type="match status" value="1"/>
</dbReference>
<dbReference type="PROSITE" id="PS50237">
    <property type="entry name" value="HECT"/>
    <property type="match status" value="1"/>
</dbReference>
<dbReference type="InterPro" id="IPR051210">
    <property type="entry name" value="Ub_ligase/GEF_domain"/>
</dbReference>
<feature type="repeat" description="RCC1" evidence="4">
    <location>
        <begin position="3290"/>
        <end position="3341"/>
    </location>
</feature>
<dbReference type="InterPro" id="IPR043136">
    <property type="entry name" value="B30.2/SPRY_sf"/>
</dbReference>
<dbReference type="InterPro" id="IPR035983">
    <property type="entry name" value="Hect_E3_ubiquitin_ligase"/>
</dbReference>
<dbReference type="Proteomes" id="UP001146120">
    <property type="component" value="Unassembled WGS sequence"/>
</dbReference>
<feature type="repeat" description="RCC1" evidence="4">
    <location>
        <begin position="3449"/>
        <end position="3504"/>
    </location>
</feature>
<protein>
    <submittedName>
        <fullName evidence="10">Uncharacterized protein</fullName>
    </submittedName>
</protein>
<dbReference type="InterPro" id="IPR000408">
    <property type="entry name" value="Reg_chr_condens"/>
</dbReference>
<reference evidence="10" key="2">
    <citation type="journal article" date="2023" name="Microbiol Resour">
        <title>Decontamination and Annotation of the Draft Genome Sequence of the Oomycete Lagenidium giganteum ARSEF 373.</title>
        <authorList>
            <person name="Morgan W.R."/>
            <person name="Tartar A."/>
        </authorList>
    </citation>
    <scope>NUCLEOTIDE SEQUENCE</scope>
    <source>
        <strain evidence="10">ARSEF 373</strain>
    </source>
</reference>
<keyword evidence="11" id="KW-1185">Reference proteome</keyword>
<feature type="region of interest" description="Disordered" evidence="5">
    <location>
        <begin position="4427"/>
        <end position="4457"/>
    </location>
</feature>
<dbReference type="Pfam" id="PF06101">
    <property type="entry name" value="Vps62"/>
    <property type="match status" value="1"/>
</dbReference>
<dbReference type="InterPro" id="IPR008984">
    <property type="entry name" value="SMAD_FHA_dom_sf"/>
</dbReference>
<dbReference type="PROSITE" id="PS50006">
    <property type="entry name" value="FHA_DOMAIN"/>
    <property type="match status" value="1"/>
</dbReference>
<feature type="domain" description="FHA" evidence="6">
    <location>
        <begin position="4304"/>
        <end position="4360"/>
    </location>
</feature>
<keyword evidence="2 3" id="KW-0833">Ubl conjugation pathway</keyword>
<feature type="active site" description="Glycyl thioester intermediate" evidence="3">
    <location>
        <position position="6614"/>
    </location>
</feature>
<feature type="domain" description="UBA" evidence="7">
    <location>
        <begin position="5985"/>
        <end position="6040"/>
    </location>
</feature>
<reference evidence="10" key="1">
    <citation type="submission" date="2022-11" db="EMBL/GenBank/DDBJ databases">
        <authorList>
            <person name="Morgan W.R."/>
            <person name="Tartar A."/>
        </authorList>
    </citation>
    <scope>NUCLEOTIDE SEQUENCE</scope>
    <source>
        <strain evidence="10">ARSEF 373</strain>
    </source>
</reference>
<dbReference type="SMART" id="SM00240">
    <property type="entry name" value="FHA"/>
    <property type="match status" value="1"/>
</dbReference>
<comment type="caution">
    <text evidence="10">The sequence shown here is derived from an EMBL/GenBank/DDBJ whole genome shotgun (WGS) entry which is preliminary data.</text>
</comment>
<dbReference type="SUPFAM" id="SSF46934">
    <property type="entry name" value="UBA-like"/>
    <property type="match status" value="1"/>
</dbReference>
<dbReference type="InterPro" id="IPR003877">
    <property type="entry name" value="SPRY_dom"/>
</dbReference>
<dbReference type="Gene3D" id="2.130.10.30">
    <property type="entry name" value="Regulator of chromosome condensation 1/beta-lactamase-inhibitor protein II"/>
    <property type="match status" value="4"/>
</dbReference>
<dbReference type="InterPro" id="IPR009091">
    <property type="entry name" value="RCC1/BLIP-II"/>
</dbReference>
<dbReference type="InterPro" id="IPR058923">
    <property type="entry name" value="RCC1-like_dom"/>
</dbReference>
<dbReference type="Gene3D" id="2.60.120.920">
    <property type="match status" value="4"/>
</dbReference>
<dbReference type="Gene3D" id="2.60.200.20">
    <property type="match status" value="1"/>
</dbReference>
<feature type="region of interest" description="Disordered" evidence="5">
    <location>
        <begin position="3504"/>
        <end position="3524"/>
    </location>
</feature>
<dbReference type="InterPro" id="IPR044736">
    <property type="entry name" value="Gid1/RanBPM/SPLA_SPRY"/>
</dbReference>
<dbReference type="CDD" id="cd12885">
    <property type="entry name" value="SPRY_RanBP_like"/>
    <property type="match status" value="1"/>
</dbReference>
<dbReference type="Pfam" id="PF00632">
    <property type="entry name" value="HECT"/>
    <property type="match status" value="1"/>
</dbReference>
<feature type="repeat" description="RCC1" evidence="4">
    <location>
        <begin position="3181"/>
        <end position="3235"/>
    </location>
</feature>
<keyword evidence="1" id="KW-0677">Repeat</keyword>
<dbReference type="SUPFAM" id="SSF49879">
    <property type="entry name" value="SMAD/FHA domain"/>
    <property type="match status" value="1"/>
</dbReference>
<feature type="compositionally biased region" description="Polar residues" evidence="5">
    <location>
        <begin position="4241"/>
        <end position="4253"/>
    </location>
</feature>
<feature type="compositionally biased region" description="Basic and acidic residues" evidence="5">
    <location>
        <begin position="3507"/>
        <end position="3524"/>
    </location>
</feature>
<dbReference type="Pfam" id="PF00622">
    <property type="entry name" value="SPRY"/>
    <property type="match status" value="4"/>
</dbReference>
<dbReference type="SMART" id="SM00119">
    <property type="entry name" value="HECTc"/>
    <property type="match status" value="1"/>
</dbReference>
<dbReference type="Gene3D" id="2.120.10.80">
    <property type="entry name" value="Kelch-type beta propeller"/>
    <property type="match status" value="2"/>
</dbReference>
<dbReference type="PANTHER" id="PTHR22870:SF466">
    <property type="entry name" value="ANKYRIN REPEAT-CONTAINING PROTEIN"/>
    <property type="match status" value="1"/>
</dbReference>
<dbReference type="PROSITE" id="PS50030">
    <property type="entry name" value="UBA"/>
    <property type="match status" value="1"/>
</dbReference>
<feature type="compositionally biased region" description="Polar residues" evidence="5">
    <location>
        <begin position="4442"/>
        <end position="4453"/>
    </location>
</feature>
<feature type="domain" description="HECT" evidence="9">
    <location>
        <begin position="6299"/>
        <end position="6651"/>
    </location>
</feature>
<dbReference type="Gene3D" id="3.90.1750.10">
    <property type="entry name" value="Hect, E3 ligase catalytic domains"/>
    <property type="match status" value="1"/>
</dbReference>
<dbReference type="SUPFAM" id="SSF117281">
    <property type="entry name" value="Kelch motif"/>
    <property type="match status" value="1"/>
</dbReference>
<feature type="region of interest" description="Disordered" evidence="5">
    <location>
        <begin position="1723"/>
        <end position="1743"/>
    </location>
</feature>
<dbReference type="PRINTS" id="PR00633">
    <property type="entry name" value="RCCNDNSATION"/>
</dbReference>
<dbReference type="PROSITE" id="PS50188">
    <property type="entry name" value="B302_SPRY"/>
    <property type="match status" value="4"/>
</dbReference>
<name>A0AAV2ZDL3_9STRA</name>
<feature type="repeat" description="RCC1" evidence="4">
    <location>
        <begin position="3342"/>
        <end position="3396"/>
    </location>
</feature>
<dbReference type="InterPro" id="IPR015915">
    <property type="entry name" value="Kelch-typ_b-propeller"/>
</dbReference>
<feature type="repeat" description="RCC1" evidence="4">
    <location>
        <begin position="554"/>
        <end position="604"/>
    </location>
</feature>
<dbReference type="PROSITE" id="PS00626">
    <property type="entry name" value="RCC1_2"/>
    <property type="match status" value="3"/>
</dbReference>
<dbReference type="InterPro" id="IPR000569">
    <property type="entry name" value="HECT_dom"/>
</dbReference>
<dbReference type="InterPro" id="IPR001870">
    <property type="entry name" value="B30.2/SPRY"/>
</dbReference>
<evidence type="ECO:0000313" key="11">
    <source>
        <dbReference type="Proteomes" id="UP001146120"/>
    </source>
</evidence>
<dbReference type="InterPro" id="IPR015940">
    <property type="entry name" value="UBA"/>
</dbReference>
<organism evidence="10 11">
    <name type="scientific">Lagenidium giganteum</name>
    <dbReference type="NCBI Taxonomy" id="4803"/>
    <lineage>
        <taxon>Eukaryota</taxon>
        <taxon>Sar</taxon>
        <taxon>Stramenopiles</taxon>
        <taxon>Oomycota</taxon>
        <taxon>Peronosporomycetes</taxon>
        <taxon>Pythiales</taxon>
        <taxon>Pythiaceae</taxon>
    </lineage>
</organism>
<evidence type="ECO:0000256" key="3">
    <source>
        <dbReference type="PROSITE-ProRule" id="PRU00104"/>
    </source>
</evidence>
<dbReference type="Gene3D" id="3.30.2410.10">
    <property type="entry name" value="Hect, E3 ligase catalytic domain"/>
    <property type="match status" value="1"/>
</dbReference>
<feature type="compositionally biased region" description="Polar residues" evidence="5">
    <location>
        <begin position="1727"/>
        <end position="1737"/>
    </location>
</feature>
<dbReference type="SUPFAM" id="SSF56204">
    <property type="entry name" value="Hect, E3 ligase catalytic domain"/>
    <property type="match status" value="1"/>
</dbReference>
<dbReference type="InterPro" id="IPR013320">
    <property type="entry name" value="ConA-like_dom_sf"/>
</dbReference>
<dbReference type="Gene3D" id="1.10.8.10">
    <property type="entry name" value="DNA helicase RuvA subunit, C-terminal domain"/>
    <property type="match status" value="1"/>
</dbReference>
<feature type="compositionally biased region" description="Basic and acidic residues" evidence="5">
    <location>
        <begin position="3927"/>
        <end position="3936"/>
    </location>
</feature>
<dbReference type="Pfam" id="PF00498">
    <property type="entry name" value="FHA"/>
    <property type="match status" value="1"/>
</dbReference>
<dbReference type="InterPro" id="IPR000253">
    <property type="entry name" value="FHA_dom"/>
</dbReference>
<dbReference type="SUPFAM" id="SSF50985">
    <property type="entry name" value="RCC1/BLIP-II"/>
    <property type="match status" value="4"/>
</dbReference>
<dbReference type="PROSITE" id="PS50012">
    <property type="entry name" value="RCC1_3"/>
    <property type="match status" value="13"/>
</dbReference>
<feature type="region of interest" description="Disordered" evidence="5">
    <location>
        <begin position="3897"/>
        <end position="3936"/>
    </location>
</feature>
<dbReference type="CDD" id="cd00060">
    <property type="entry name" value="FHA"/>
    <property type="match status" value="1"/>
</dbReference>
<evidence type="ECO:0000256" key="4">
    <source>
        <dbReference type="PROSITE-ProRule" id="PRU00235"/>
    </source>
</evidence>
<evidence type="ECO:0000259" key="9">
    <source>
        <dbReference type="PROSITE" id="PS50237"/>
    </source>
</evidence>
<evidence type="ECO:0000256" key="2">
    <source>
        <dbReference type="ARBA" id="ARBA00022786"/>
    </source>
</evidence>
<feature type="repeat" description="RCC1" evidence="4">
    <location>
        <begin position="449"/>
        <end position="501"/>
    </location>
</feature>
<evidence type="ECO:0000256" key="1">
    <source>
        <dbReference type="ARBA" id="ARBA00022737"/>
    </source>
</evidence>
<dbReference type="SUPFAM" id="SSF49899">
    <property type="entry name" value="Concanavalin A-like lectins/glucanases"/>
    <property type="match status" value="5"/>
</dbReference>
<proteinExistence type="predicted"/>
<evidence type="ECO:0000259" key="6">
    <source>
        <dbReference type="PROSITE" id="PS50006"/>
    </source>
</evidence>
<feature type="repeat" description="RCC1" evidence="4">
    <location>
        <begin position="342"/>
        <end position="393"/>
    </location>
</feature>
<feature type="repeat" description="RCC1" evidence="4">
    <location>
        <begin position="394"/>
        <end position="448"/>
    </location>
</feature>
<feature type="repeat" description="RCC1" evidence="4">
    <location>
        <begin position="657"/>
        <end position="711"/>
    </location>
</feature>
<feature type="domain" description="B30.2/SPRY" evidence="8">
    <location>
        <begin position="5773"/>
        <end position="5960"/>
    </location>
</feature>
<dbReference type="InterPro" id="IPR041969">
    <property type="entry name" value="VP13D_UBA"/>
</dbReference>
<dbReference type="InterPro" id="IPR009291">
    <property type="entry name" value="Vps62"/>
</dbReference>
<dbReference type="Pfam" id="PF24681">
    <property type="entry name" value="Kelch_KLHDC2_KLHL20_DRC7"/>
    <property type="match status" value="1"/>
</dbReference>
<dbReference type="InterPro" id="IPR009060">
    <property type="entry name" value="UBA-like_sf"/>
</dbReference>
<feature type="repeat" description="RCC1" evidence="4">
    <location>
        <begin position="605"/>
        <end position="656"/>
    </location>
</feature>
<feature type="domain" description="B30.2/SPRY" evidence="8">
    <location>
        <begin position="2433"/>
        <end position="2621"/>
    </location>
</feature>
<feature type="region of interest" description="Disordered" evidence="5">
    <location>
        <begin position="4766"/>
        <end position="4786"/>
    </location>
</feature>